<dbReference type="PANTHER" id="PTHR45919:SF1">
    <property type="entry name" value="GDP-MAN:MAN(3)GLCNAC(2)-PP-DOL ALPHA-1,2-MANNOSYLTRANSFERASE"/>
    <property type="match status" value="1"/>
</dbReference>
<dbReference type="Pfam" id="PF00534">
    <property type="entry name" value="Glycos_transf_1"/>
    <property type="match status" value="1"/>
</dbReference>
<dbReference type="CDD" id="cd03806">
    <property type="entry name" value="GT4_ALG11-like"/>
    <property type="match status" value="1"/>
</dbReference>
<comment type="caution">
    <text evidence="18">The sequence shown here is derived from an EMBL/GenBank/DDBJ whole genome shotgun (WGS) entry which is preliminary data.</text>
</comment>
<comment type="function">
    <text evidence="13 14">GDP-Man:Man(3)GlcNAc(2)-PP-Dol alpha-1,2-mannosyltransferase that operates in the biosynthetic pathway of dolichol-linked oligosaccharides, the glycan precursors employed in protein asparagine (N)-glycosylation. The assembly of dolichol-linked oligosaccharides begins on the cytosolic side of the endoplasmic reticulum membrane and finishes in its lumen. The sequential addition of sugars to dolichol pyrophosphate produces dolichol-linked oligosaccharides containing fourteen sugars, including two GlcNAcs, nine mannoses and three glucoses. Once assembled, the oligosaccharide is transferred from the lipid to nascent proteins by oligosaccharyltransferases. Catalyzes, on the cytoplasmic face of the endoplasmic reticulum, the addition of the fourth and fifth mannose residues to the dolichol-linked oligosaccharide chain, to produce Man(5)GlcNAc(2)-PP-dolichol core oligosaccharide.</text>
</comment>
<feature type="region of interest" description="Disordered" evidence="15">
    <location>
        <begin position="80"/>
        <end position="106"/>
    </location>
</feature>
<keyword evidence="10 14" id="KW-1133">Transmembrane helix</keyword>
<dbReference type="InterPro" id="IPR001296">
    <property type="entry name" value="Glyco_trans_1"/>
</dbReference>
<keyword evidence="9 14" id="KW-0256">Endoplasmic reticulum</keyword>
<feature type="domain" description="ALG11 mannosyltransferase N-terminal" evidence="17">
    <location>
        <begin position="129"/>
        <end position="337"/>
    </location>
</feature>
<name>A0AAE1C9M7_9PEZI</name>
<dbReference type="SUPFAM" id="SSF53756">
    <property type="entry name" value="UDP-Glycosyltransferase/glycogen phosphorylase"/>
    <property type="match status" value="1"/>
</dbReference>
<dbReference type="GO" id="GO:0004377">
    <property type="term" value="F:GDP-Man:Man(3)GlcNAc(2)-PP-Dol alpha-1,2-mannosyltransferase activity"/>
    <property type="evidence" value="ECO:0007669"/>
    <property type="project" value="UniProtKB-UniRule"/>
</dbReference>
<dbReference type="EMBL" id="JAULSO010000004">
    <property type="protein sequence ID" value="KAK3684236.1"/>
    <property type="molecule type" value="Genomic_DNA"/>
</dbReference>
<dbReference type="FunFam" id="3.40.50.2000:FF:000168">
    <property type="entry name" value="Alpha-1,2-mannosyltransferase (Alg11), putative"/>
    <property type="match status" value="1"/>
</dbReference>
<feature type="transmembrane region" description="Helical" evidence="14">
    <location>
        <begin position="22"/>
        <end position="46"/>
    </location>
</feature>
<comment type="pathway">
    <text evidence="2 14">Protein modification; protein glycosylation.</text>
</comment>
<feature type="domain" description="Glycosyl transferase family 1" evidence="16">
    <location>
        <begin position="375"/>
        <end position="539"/>
    </location>
</feature>
<keyword evidence="11 14" id="KW-0472">Membrane</keyword>
<evidence type="ECO:0000256" key="3">
    <source>
        <dbReference type="ARBA" id="ARBA00009481"/>
    </source>
</evidence>
<keyword evidence="6 14" id="KW-0328">Glycosyltransferase</keyword>
<evidence type="ECO:0000256" key="15">
    <source>
        <dbReference type="SAM" id="MobiDB-lite"/>
    </source>
</evidence>
<reference evidence="18" key="1">
    <citation type="journal article" date="2023" name="Mol. Phylogenet. Evol.">
        <title>Genome-scale phylogeny and comparative genomics of the fungal order Sordariales.</title>
        <authorList>
            <person name="Hensen N."/>
            <person name="Bonometti L."/>
            <person name="Westerberg I."/>
            <person name="Brannstrom I.O."/>
            <person name="Guillou S."/>
            <person name="Cros-Aarteil S."/>
            <person name="Calhoun S."/>
            <person name="Haridas S."/>
            <person name="Kuo A."/>
            <person name="Mondo S."/>
            <person name="Pangilinan J."/>
            <person name="Riley R."/>
            <person name="LaButti K."/>
            <person name="Andreopoulos B."/>
            <person name="Lipzen A."/>
            <person name="Chen C."/>
            <person name="Yan M."/>
            <person name="Daum C."/>
            <person name="Ng V."/>
            <person name="Clum A."/>
            <person name="Steindorff A."/>
            <person name="Ohm R.A."/>
            <person name="Martin F."/>
            <person name="Silar P."/>
            <person name="Natvig D.O."/>
            <person name="Lalanne C."/>
            <person name="Gautier V."/>
            <person name="Ament-Velasquez S.L."/>
            <person name="Kruys A."/>
            <person name="Hutchinson M.I."/>
            <person name="Powell A.J."/>
            <person name="Barry K."/>
            <person name="Miller A.N."/>
            <person name="Grigoriev I.V."/>
            <person name="Debuchy R."/>
            <person name="Gladieux P."/>
            <person name="Hiltunen Thoren M."/>
            <person name="Johannesson H."/>
        </authorList>
    </citation>
    <scope>NUCLEOTIDE SEQUENCE</scope>
    <source>
        <strain evidence="18">CBS 314.62</strain>
    </source>
</reference>
<evidence type="ECO:0000256" key="7">
    <source>
        <dbReference type="ARBA" id="ARBA00022679"/>
    </source>
</evidence>
<evidence type="ECO:0000256" key="14">
    <source>
        <dbReference type="RuleBase" id="RU367051"/>
    </source>
</evidence>
<dbReference type="Gene3D" id="3.40.50.2000">
    <property type="entry name" value="Glycogen Phosphorylase B"/>
    <property type="match status" value="1"/>
</dbReference>
<sequence length="573" mass="63438">MSETCAAPSGRKPFSFGMDPKVLAFVVVPLLAVTPLVTLFIVPWLWKSLGSLLGWYLRRKTDGRRCHIVELVEADEKAYQAAQKGEEEEEANRKSTSNDGDNDGWESIEAHAAGISTNGGKGEKEWDGVVGFFHPFCNAGGGGERVLWASIRATQERWPRAKCVVYTGDHDVSKDDILARVENRFNIHLHPPTVNFLYLSTRHWVLASTWPHFTLAGQSIGSVIMAWDAFSLLAPDIFIDTMGYAFAIGLSKFVFPDVPTAAYVHYPTISTDMLSSLDPSSPLGSQGVNAGRGAGPRGTLKKLYWRLFAHTYSHMGAAADVVMTNSTWTQNHITTLWGPARRAAHKHSPIAVVYPPVAVRELEAEVDVSLASEASREDVLLYIAQFRPEKNHTLILEAFAEFVKTDTHAARNARLVLVGSVRDDHDSKRVYELRLLVNELHIRDRVEFHLDASWPDILEWLRRASVGVNGMWNEHFGIGVVEYQAAGLVSVVHNSGGPKLDIVVDVDGEPTGFHATTATEFAAGFEKALSLPDPTAVRLRARQSAKRFTEEEFANRWMAQMETLVVMAGARKP</sequence>
<gene>
    <name evidence="18" type="ORF">B0T22DRAFT_272172</name>
</gene>
<comment type="catalytic activity">
    <reaction evidence="12 14">
        <text>an alpha-D-Man-(1-&gt;3)-[alpha-D-Man-(1-&gt;6)]-beta-D-Man-(1-&gt;4)-beta-D-GlcNAc-(1-&gt;4)-alpha-D-GlcNAc-diphospho-di-trans,poly-cis-dolichol + 2 GDP-alpha-D-mannose = an alpha-D-Man-(1-&gt;2)-alpha-D-Man-(1-&gt;2)-alpha-D-Man-(1-&gt;3)-[alpha-D-Man-(1-&gt;6)]-beta-D-Man-(1-&gt;4)-beta-D-GlcNAc-(1-&gt;4)-alpha-D-GlcNAc-diphospho-di-trans,poly-cis-dolichol + 2 GDP + 2 H(+)</text>
        <dbReference type="Rhea" id="RHEA:29523"/>
        <dbReference type="Rhea" id="RHEA-COMP:19515"/>
        <dbReference type="Rhea" id="RHEA-COMP:19516"/>
        <dbReference type="ChEBI" id="CHEBI:15378"/>
        <dbReference type="ChEBI" id="CHEBI:57527"/>
        <dbReference type="ChEBI" id="CHEBI:58189"/>
        <dbReference type="ChEBI" id="CHEBI:132511"/>
        <dbReference type="ChEBI" id="CHEBI:132515"/>
        <dbReference type="EC" id="2.4.1.131"/>
    </reaction>
    <physiologicalReaction direction="left-to-right" evidence="12 14">
        <dbReference type="Rhea" id="RHEA:29524"/>
    </physiologicalReaction>
</comment>
<keyword evidence="7 14" id="KW-0808">Transferase</keyword>
<evidence type="ECO:0000256" key="9">
    <source>
        <dbReference type="ARBA" id="ARBA00022824"/>
    </source>
</evidence>
<evidence type="ECO:0000256" key="6">
    <source>
        <dbReference type="ARBA" id="ARBA00022676"/>
    </source>
</evidence>
<evidence type="ECO:0000256" key="5">
    <source>
        <dbReference type="ARBA" id="ARBA00022018"/>
    </source>
</evidence>
<dbReference type="InterPro" id="IPR031814">
    <property type="entry name" value="ALG11_N"/>
</dbReference>
<comment type="similarity">
    <text evidence="3 14">Belongs to the glycosyltransferase group 1 family. Glycosyltransferase 4 subfamily.</text>
</comment>
<evidence type="ECO:0000259" key="16">
    <source>
        <dbReference type="Pfam" id="PF00534"/>
    </source>
</evidence>
<evidence type="ECO:0000256" key="8">
    <source>
        <dbReference type="ARBA" id="ARBA00022692"/>
    </source>
</evidence>
<proteinExistence type="inferred from homology"/>
<evidence type="ECO:0000313" key="19">
    <source>
        <dbReference type="Proteomes" id="UP001270362"/>
    </source>
</evidence>
<dbReference type="InterPro" id="IPR038013">
    <property type="entry name" value="ALG11"/>
</dbReference>
<dbReference type="EC" id="2.4.1.131" evidence="4 14"/>
<evidence type="ECO:0000256" key="12">
    <source>
        <dbReference type="ARBA" id="ARBA00045065"/>
    </source>
</evidence>
<dbReference type="GO" id="GO:0005789">
    <property type="term" value="C:endoplasmic reticulum membrane"/>
    <property type="evidence" value="ECO:0007669"/>
    <property type="project" value="UniProtKB-SubCell"/>
</dbReference>
<dbReference type="PANTHER" id="PTHR45919">
    <property type="entry name" value="GDP-MAN:MAN(3)GLCNAC(2)-PP-DOL ALPHA-1,2-MANNOSYLTRANSFERASE"/>
    <property type="match status" value="1"/>
</dbReference>
<evidence type="ECO:0000256" key="10">
    <source>
        <dbReference type="ARBA" id="ARBA00022989"/>
    </source>
</evidence>
<keyword evidence="8 14" id="KW-0812">Transmembrane</keyword>
<accession>A0AAE1C9M7</accession>
<reference evidence="18" key="2">
    <citation type="submission" date="2023-06" db="EMBL/GenBank/DDBJ databases">
        <authorList>
            <consortium name="Lawrence Berkeley National Laboratory"/>
            <person name="Haridas S."/>
            <person name="Hensen N."/>
            <person name="Bonometti L."/>
            <person name="Westerberg I."/>
            <person name="Brannstrom I.O."/>
            <person name="Guillou S."/>
            <person name="Cros-Aarteil S."/>
            <person name="Calhoun S."/>
            <person name="Kuo A."/>
            <person name="Mondo S."/>
            <person name="Pangilinan J."/>
            <person name="Riley R."/>
            <person name="Labutti K."/>
            <person name="Andreopoulos B."/>
            <person name="Lipzen A."/>
            <person name="Chen C."/>
            <person name="Yanf M."/>
            <person name="Daum C."/>
            <person name="Ng V."/>
            <person name="Clum A."/>
            <person name="Steindorff A."/>
            <person name="Ohm R."/>
            <person name="Martin F."/>
            <person name="Silar P."/>
            <person name="Natvig D."/>
            <person name="Lalanne C."/>
            <person name="Gautier V."/>
            <person name="Ament-Velasquez S.L."/>
            <person name="Kruys A."/>
            <person name="Hutchinson M.I."/>
            <person name="Powell A.J."/>
            <person name="Barry K."/>
            <person name="Miller A.N."/>
            <person name="Grigoriev I.V."/>
            <person name="Debuchy R."/>
            <person name="Gladieux P."/>
            <person name="Thoren M.H."/>
            <person name="Johannesson H."/>
        </authorList>
    </citation>
    <scope>NUCLEOTIDE SEQUENCE</scope>
    <source>
        <strain evidence="18">CBS 314.62</strain>
    </source>
</reference>
<evidence type="ECO:0000256" key="2">
    <source>
        <dbReference type="ARBA" id="ARBA00004922"/>
    </source>
</evidence>
<evidence type="ECO:0000259" key="17">
    <source>
        <dbReference type="Pfam" id="PF15924"/>
    </source>
</evidence>
<comment type="subcellular location">
    <subcellularLocation>
        <location evidence="1">Endoplasmic reticulum membrane</location>
        <topology evidence="1">Single-pass membrane protein</topology>
    </subcellularLocation>
</comment>
<keyword evidence="19" id="KW-1185">Reference proteome</keyword>
<evidence type="ECO:0000256" key="11">
    <source>
        <dbReference type="ARBA" id="ARBA00023136"/>
    </source>
</evidence>
<evidence type="ECO:0000256" key="13">
    <source>
        <dbReference type="ARBA" id="ARBA00056799"/>
    </source>
</evidence>
<evidence type="ECO:0000256" key="4">
    <source>
        <dbReference type="ARBA" id="ARBA00012645"/>
    </source>
</evidence>
<dbReference type="GO" id="GO:0006487">
    <property type="term" value="P:protein N-linked glycosylation"/>
    <property type="evidence" value="ECO:0007669"/>
    <property type="project" value="TreeGrafter"/>
</dbReference>
<dbReference type="Proteomes" id="UP001270362">
    <property type="component" value="Unassembled WGS sequence"/>
</dbReference>
<dbReference type="Pfam" id="PF15924">
    <property type="entry name" value="ALG11_N"/>
    <property type="match status" value="1"/>
</dbReference>
<organism evidence="18 19">
    <name type="scientific">Podospora appendiculata</name>
    <dbReference type="NCBI Taxonomy" id="314037"/>
    <lineage>
        <taxon>Eukaryota</taxon>
        <taxon>Fungi</taxon>
        <taxon>Dikarya</taxon>
        <taxon>Ascomycota</taxon>
        <taxon>Pezizomycotina</taxon>
        <taxon>Sordariomycetes</taxon>
        <taxon>Sordariomycetidae</taxon>
        <taxon>Sordariales</taxon>
        <taxon>Podosporaceae</taxon>
        <taxon>Podospora</taxon>
    </lineage>
</organism>
<evidence type="ECO:0000313" key="18">
    <source>
        <dbReference type="EMBL" id="KAK3684236.1"/>
    </source>
</evidence>
<protein>
    <recommendedName>
        <fullName evidence="5 14">GDP-Man:Man(3)GlcNAc(2)-PP-Dol alpha-1,2-mannosyltransferase</fullName>
        <ecNumber evidence="4 14">2.4.1.131</ecNumber>
    </recommendedName>
</protein>
<dbReference type="AlphaFoldDB" id="A0AAE1C9M7"/>
<evidence type="ECO:0000256" key="1">
    <source>
        <dbReference type="ARBA" id="ARBA00004389"/>
    </source>
</evidence>